<dbReference type="AlphaFoldDB" id="A0A7W4V0V0"/>
<evidence type="ECO:0000313" key="3">
    <source>
        <dbReference type="Proteomes" id="UP000529310"/>
    </source>
</evidence>
<comment type="caution">
    <text evidence="2">The sequence shown here is derived from an EMBL/GenBank/DDBJ whole genome shotgun (WGS) entry which is preliminary data.</text>
</comment>
<name>A0A7W4V0V0_9MICO</name>
<keyword evidence="1" id="KW-0812">Transmembrane</keyword>
<keyword evidence="1" id="KW-1133">Transmembrane helix</keyword>
<dbReference type="EMBL" id="JACHWQ010000001">
    <property type="protein sequence ID" value="MBB2974788.1"/>
    <property type="molecule type" value="Genomic_DNA"/>
</dbReference>
<keyword evidence="1" id="KW-0472">Membrane</keyword>
<gene>
    <name evidence="2" type="ORF">FHX49_000329</name>
</gene>
<feature type="transmembrane region" description="Helical" evidence="1">
    <location>
        <begin position="30"/>
        <end position="55"/>
    </location>
</feature>
<evidence type="ECO:0000256" key="1">
    <source>
        <dbReference type="SAM" id="Phobius"/>
    </source>
</evidence>
<dbReference type="RefSeq" id="WP_165142375.1">
    <property type="nucleotide sequence ID" value="NZ_CP049255.1"/>
</dbReference>
<protein>
    <submittedName>
        <fullName evidence="2">Putative membrane protein</fullName>
    </submittedName>
</protein>
<accession>A0A7W4V0V0</accession>
<keyword evidence="3" id="KW-1185">Reference proteome</keyword>
<organism evidence="2 3">
    <name type="scientific">Microbacterium endophyticum</name>
    <dbReference type="NCBI Taxonomy" id="1526412"/>
    <lineage>
        <taxon>Bacteria</taxon>
        <taxon>Bacillati</taxon>
        <taxon>Actinomycetota</taxon>
        <taxon>Actinomycetes</taxon>
        <taxon>Micrococcales</taxon>
        <taxon>Microbacteriaceae</taxon>
        <taxon>Microbacterium</taxon>
    </lineage>
</organism>
<feature type="transmembrane region" description="Helical" evidence="1">
    <location>
        <begin position="92"/>
        <end position="110"/>
    </location>
</feature>
<proteinExistence type="predicted"/>
<sequence>MNVGRISAWVISLIVGAAYGAAGTISQAYMLWGIPLGLAISMIACAAVLAAIRLLSEDRWSTLAAGVGMVVITLVLSGSGPGGSVVVEASTLGVVWTVAVPLIVAIVVAWPDLRSPRAEDA</sequence>
<dbReference type="Proteomes" id="UP000529310">
    <property type="component" value="Unassembled WGS sequence"/>
</dbReference>
<evidence type="ECO:0000313" key="2">
    <source>
        <dbReference type="EMBL" id="MBB2974788.1"/>
    </source>
</evidence>
<reference evidence="2 3" key="1">
    <citation type="submission" date="2020-08" db="EMBL/GenBank/DDBJ databases">
        <title>Sequencing the genomes of 1000 actinobacteria strains.</title>
        <authorList>
            <person name="Klenk H.-P."/>
        </authorList>
    </citation>
    <scope>NUCLEOTIDE SEQUENCE [LARGE SCALE GENOMIC DNA]</scope>
    <source>
        <strain evidence="2 3">DSM 27099</strain>
    </source>
</reference>
<feature type="transmembrane region" description="Helical" evidence="1">
    <location>
        <begin position="62"/>
        <end position="80"/>
    </location>
</feature>